<keyword evidence="2 6" id="KW-0689">Ribosomal protein</keyword>
<proteinExistence type="inferred from homology"/>
<gene>
    <name evidence="9" type="ORF">A3D08_02005</name>
</gene>
<dbReference type="Pfam" id="PF03719">
    <property type="entry name" value="Ribosomal_S5_C"/>
    <property type="match status" value="1"/>
</dbReference>
<dbReference type="PANTHER" id="PTHR48277">
    <property type="entry name" value="MITOCHONDRIAL RIBOSOMAL PROTEIN S5"/>
    <property type="match status" value="1"/>
</dbReference>
<dbReference type="GO" id="GO:0003735">
    <property type="term" value="F:structural constituent of ribosome"/>
    <property type="evidence" value="ECO:0007669"/>
    <property type="project" value="UniProtKB-UniRule"/>
</dbReference>
<comment type="caution">
    <text evidence="9">The sequence shown here is derived from an EMBL/GenBank/DDBJ whole genome shotgun (WGS) entry which is preliminary data.</text>
</comment>
<dbReference type="SUPFAM" id="SSF54768">
    <property type="entry name" value="dsRNA-binding domain-like"/>
    <property type="match status" value="1"/>
</dbReference>
<protein>
    <recommendedName>
        <fullName evidence="4">Small ribosomal subunit protein uS5</fullName>
    </recommendedName>
    <alternativeName>
        <fullName evidence="5">30S ribosomal protein S5</fullName>
    </alternativeName>
</protein>
<evidence type="ECO:0000256" key="2">
    <source>
        <dbReference type="ARBA" id="ARBA00022980"/>
    </source>
</evidence>
<name>A0A1F7HEU6_9BACT</name>
<keyword evidence="3 6" id="KW-0687">Ribonucleoprotein</keyword>
<evidence type="ECO:0000313" key="9">
    <source>
        <dbReference type="EMBL" id="OGK29456.1"/>
    </source>
</evidence>
<dbReference type="Pfam" id="PF00333">
    <property type="entry name" value="Ribosomal_S5"/>
    <property type="match status" value="1"/>
</dbReference>
<dbReference type="PROSITE" id="PS50881">
    <property type="entry name" value="S5_DSRBD"/>
    <property type="match status" value="1"/>
</dbReference>
<dbReference type="InterPro" id="IPR000851">
    <property type="entry name" value="Ribosomal_uS5"/>
</dbReference>
<dbReference type="AlphaFoldDB" id="A0A1F7HEU6"/>
<dbReference type="InterPro" id="IPR005324">
    <property type="entry name" value="Ribosomal_uS5_C"/>
</dbReference>
<dbReference type="InterPro" id="IPR014721">
    <property type="entry name" value="Ribsml_uS5_D2-typ_fold_subgr"/>
</dbReference>
<dbReference type="GO" id="GO:0005840">
    <property type="term" value="C:ribosome"/>
    <property type="evidence" value="ECO:0007669"/>
    <property type="project" value="UniProtKB-KW"/>
</dbReference>
<evidence type="ECO:0000256" key="5">
    <source>
        <dbReference type="ARBA" id="ARBA00035519"/>
    </source>
</evidence>
<dbReference type="GO" id="GO:0005737">
    <property type="term" value="C:cytoplasm"/>
    <property type="evidence" value="ECO:0007669"/>
    <property type="project" value="UniProtKB-ARBA"/>
</dbReference>
<sequence>MSRPTYKIDNQGFAEEVLEIKRVSKKTTGGNSISFTALVAVGDREGKIGLALGKGHEVPQAIQKAVKHARKAYITVPIHNETLPHDVNVKFKSAHIILKPAPQGTGLKVGGVVRTILSLSGVKNASGKILRSRNSTTNAYAVMKALKSLRERL</sequence>
<dbReference type="FunFam" id="3.30.230.10:FF:000002">
    <property type="entry name" value="30S ribosomal protein S5"/>
    <property type="match status" value="1"/>
</dbReference>
<evidence type="ECO:0000256" key="7">
    <source>
        <dbReference type="RuleBase" id="RU003823"/>
    </source>
</evidence>
<dbReference type="SUPFAM" id="SSF54211">
    <property type="entry name" value="Ribosomal protein S5 domain 2-like"/>
    <property type="match status" value="1"/>
</dbReference>
<organism evidence="9 10">
    <name type="scientific">Candidatus Roizmanbacteria bacterium RIFCSPHIGHO2_02_FULL_43_11</name>
    <dbReference type="NCBI Taxonomy" id="1802043"/>
    <lineage>
        <taxon>Bacteria</taxon>
        <taxon>Candidatus Roizmaniibacteriota</taxon>
    </lineage>
</organism>
<evidence type="ECO:0000256" key="3">
    <source>
        <dbReference type="ARBA" id="ARBA00023274"/>
    </source>
</evidence>
<accession>A0A1F7HEU6</accession>
<dbReference type="InterPro" id="IPR020568">
    <property type="entry name" value="Ribosomal_Su5_D2-typ_SF"/>
</dbReference>
<dbReference type="Gene3D" id="3.30.160.20">
    <property type="match status" value="1"/>
</dbReference>
<dbReference type="EMBL" id="MFZT01000047">
    <property type="protein sequence ID" value="OGK29456.1"/>
    <property type="molecule type" value="Genomic_DNA"/>
</dbReference>
<feature type="domain" description="S5 DRBM" evidence="8">
    <location>
        <begin position="13"/>
        <end position="76"/>
    </location>
</feature>
<dbReference type="GO" id="GO:0003723">
    <property type="term" value="F:RNA binding"/>
    <property type="evidence" value="ECO:0007669"/>
    <property type="project" value="InterPro"/>
</dbReference>
<dbReference type="InterPro" id="IPR013810">
    <property type="entry name" value="Ribosomal_uS5_N"/>
</dbReference>
<evidence type="ECO:0000259" key="8">
    <source>
        <dbReference type="PROSITE" id="PS50881"/>
    </source>
</evidence>
<dbReference type="Proteomes" id="UP000178098">
    <property type="component" value="Unassembled WGS sequence"/>
</dbReference>
<dbReference type="GO" id="GO:1990904">
    <property type="term" value="C:ribonucleoprotein complex"/>
    <property type="evidence" value="ECO:0007669"/>
    <property type="project" value="UniProtKB-UniRule"/>
</dbReference>
<evidence type="ECO:0000313" key="10">
    <source>
        <dbReference type="Proteomes" id="UP000178098"/>
    </source>
</evidence>
<reference evidence="9 10" key="1">
    <citation type="journal article" date="2016" name="Nat. Commun.">
        <title>Thousands of microbial genomes shed light on interconnected biogeochemical processes in an aquifer system.</title>
        <authorList>
            <person name="Anantharaman K."/>
            <person name="Brown C.T."/>
            <person name="Hug L.A."/>
            <person name="Sharon I."/>
            <person name="Castelle C.J."/>
            <person name="Probst A.J."/>
            <person name="Thomas B.C."/>
            <person name="Singh A."/>
            <person name="Wilkins M.J."/>
            <person name="Karaoz U."/>
            <person name="Brodie E.L."/>
            <person name="Williams K.H."/>
            <person name="Hubbard S.S."/>
            <person name="Banfield J.F."/>
        </authorList>
    </citation>
    <scope>NUCLEOTIDE SEQUENCE [LARGE SCALE GENOMIC DNA]</scope>
</reference>
<evidence type="ECO:0000256" key="4">
    <source>
        <dbReference type="ARBA" id="ARBA00035255"/>
    </source>
</evidence>
<dbReference type="Gene3D" id="3.30.230.10">
    <property type="match status" value="1"/>
</dbReference>
<evidence type="ECO:0000256" key="6">
    <source>
        <dbReference type="PROSITE-ProRule" id="PRU00268"/>
    </source>
</evidence>
<comment type="similarity">
    <text evidence="1 7">Belongs to the universal ribosomal protein uS5 family.</text>
</comment>
<dbReference type="GO" id="GO:0006412">
    <property type="term" value="P:translation"/>
    <property type="evidence" value="ECO:0007669"/>
    <property type="project" value="InterPro"/>
</dbReference>
<dbReference type="PANTHER" id="PTHR48277:SF1">
    <property type="entry name" value="MITOCHONDRIAL RIBOSOMAL PROTEIN S5"/>
    <property type="match status" value="1"/>
</dbReference>
<evidence type="ECO:0000256" key="1">
    <source>
        <dbReference type="ARBA" id="ARBA00008945"/>
    </source>
</evidence>